<keyword evidence="13" id="KW-0576">Peroxisome</keyword>
<keyword evidence="12" id="KW-0472">Membrane</keyword>
<dbReference type="EMBL" id="JAESVG020000004">
    <property type="protein sequence ID" value="KAG8627675.1"/>
    <property type="molecule type" value="Genomic_DNA"/>
</dbReference>
<feature type="region of interest" description="Disordered" evidence="16">
    <location>
        <begin position="311"/>
        <end position="369"/>
    </location>
</feature>
<evidence type="ECO:0000256" key="2">
    <source>
        <dbReference type="ARBA" id="ARBA00004906"/>
    </source>
</evidence>
<dbReference type="PANTHER" id="PTHR12888">
    <property type="entry name" value="PEROXISOME ASSEMBLY PROTEIN 12 PEROXIN-12"/>
    <property type="match status" value="1"/>
</dbReference>
<comment type="caution">
    <text evidence="18">The sequence shown here is derived from an EMBL/GenBank/DDBJ whole genome shotgun (WGS) entry which is preliminary data.</text>
</comment>
<comment type="similarity">
    <text evidence="3">Belongs to the pex2/pex10/pex12 family.</text>
</comment>
<dbReference type="GO" id="GO:0008270">
    <property type="term" value="F:zinc ion binding"/>
    <property type="evidence" value="ECO:0007669"/>
    <property type="project" value="UniProtKB-KW"/>
</dbReference>
<keyword evidence="10" id="KW-0653">Protein transport</keyword>
<dbReference type="Gene3D" id="3.30.40.10">
    <property type="entry name" value="Zinc/RING finger domain, C3HC4 (zinc finger)"/>
    <property type="match status" value="1"/>
</dbReference>
<dbReference type="Pfam" id="PF04757">
    <property type="entry name" value="Pex2_Pex12"/>
    <property type="match status" value="1"/>
</dbReference>
<evidence type="ECO:0000256" key="5">
    <source>
        <dbReference type="ARBA" id="ARBA00022448"/>
    </source>
</evidence>
<dbReference type="GO" id="GO:1990429">
    <property type="term" value="C:peroxisomal importomer complex"/>
    <property type="evidence" value="ECO:0007669"/>
    <property type="project" value="TreeGrafter"/>
</dbReference>
<dbReference type="Proteomes" id="UP000809789">
    <property type="component" value="Unassembled WGS sequence"/>
</dbReference>
<protein>
    <recommendedName>
        <fullName evidence="4">Peroxisome assembly protein 12</fullName>
    </recommendedName>
    <alternativeName>
        <fullName evidence="14">Peroxin-12</fullName>
    </alternativeName>
</protein>
<accession>A0A8K0PD51</accession>
<evidence type="ECO:0000256" key="1">
    <source>
        <dbReference type="ARBA" id="ARBA00004585"/>
    </source>
</evidence>
<comment type="pathway">
    <text evidence="2">Protein modification; protein ubiquitination.</text>
</comment>
<keyword evidence="7" id="KW-0479">Metal-binding</keyword>
<evidence type="ECO:0000313" key="19">
    <source>
        <dbReference type="Proteomes" id="UP000809789"/>
    </source>
</evidence>
<keyword evidence="19" id="KW-1185">Reference proteome</keyword>
<dbReference type="GO" id="GO:0006513">
    <property type="term" value="P:protein monoubiquitination"/>
    <property type="evidence" value="ECO:0007669"/>
    <property type="project" value="TreeGrafter"/>
</dbReference>
<evidence type="ECO:0000313" key="18">
    <source>
        <dbReference type="EMBL" id="KAG8627675.1"/>
    </source>
</evidence>
<evidence type="ECO:0000256" key="3">
    <source>
        <dbReference type="ARBA" id="ARBA00008704"/>
    </source>
</evidence>
<keyword evidence="11" id="KW-1133">Transmembrane helix</keyword>
<dbReference type="GO" id="GO:0005778">
    <property type="term" value="C:peroxisomal membrane"/>
    <property type="evidence" value="ECO:0007669"/>
    <property type="project" value="UniProtKB-SubCell"/>
</dbReference>
<dbReference type="OrthoDB" id="107372at2759"/>
<dbReference type="SUPFAM" id="SSF57850">
    <property type="entry name" value="RING/U-box"/>
    <property type="match status" value="1"/>
</dbReference>
<dbReference type="GO" id="GO:0016562">
    <property type="term" value="P:protein import into peroxisome matrix, receptor recycling"/>
    <property type="evidence" value="ECO:0007669"/>
    <property type="project" value="UniProtKB-ARBA"/>
</dbReference>
<dbReference type="InterPro" id="IPR017375">
    <property type="entry name" value="PEX12"/>
</dbReference>
<proteinExistence type="inferred from homology"/>
<evidence type="ECO:0000256" key="7">
    <source>
        <dbReference type="ARBA" id="ARBA00022723"/>
    </source>
</evidence>
<reference evidence="18" key="1">
    <citation type="submission" date="2021-07" db="EMBL/GenBank/DDBJ databases">
        <title>Elsinoe batatas strain:CRI-CJ2 Genome sequencing and assembly.</title>
        <authorList>
            <person name="Huang L."/>
        </authorList>
    </citation>
    <scope>NUCLEOTIDE SEQUENCE</scope>
    <source>
        <strain evidence="18">CRI-CJ2</strain>
    </source>
</reference>
<gene>
    <name evidence="18" type="ORF">KVT40_003548</name>
</gene>
<comment type="subunit">
    <text evidence="15">Component of the PEX2-PEX10-PEX12 retrotranslocation channel, composed of PEX2, PEX10 and PEX12.</text>
</comment>
<evidence type="ECO:0000256" key="11">
    <source>
        <dbReference type="ARBA" id="ARBA00022989"/>
    </source>
</evidence>
<dbReference type="InterPro" id="IPR006845">
    <property type="entry name" value="Pex_N"/>
</dbReference>
<keyword evidence="6" id="KW-0812">Transmembrane</keyword>
<evidence type="ECO:0000256" key="10">
    <source>
        <dbReference type="ARBA" id="ARBA00022927"/>
    </source>
</evidence>
<evidence type="ECO:0000256" key="14">
    <source>
        <dbReference type="ARBA" id="ARBA00029692"/>
    </source>
</evidence>
<evidence type="ECO:0000256" key="12">
    <source>
        <dbReference type="ARBA" id="ARBA00023136"/>
    </source>
</evidence>
<feature type="domain" description="Pex N-terminal" evidence="17">
    <location>
        <begin position="25"/>
        <end position="294"/>
    </location>
</feature>
<evidence type="ECO:0000259" key="17">
    <source>
        <dbReference type="Pfam" id="PF04757"/>
    </source>
</evidence>
<dbReference type="PANTHER" id="PTHR12888:SF0">
    <property type="entry name" value="PEROXISOME ASSEMBLY PROTEIN 12"/>
    <property type="match status" value="1"/>
</dbReference>
<dbReference type="GO" id="GO:0004842">
    <property type="term" value="F:ubiquitin-protein transferase activity"/>
    <property type="evidence" value="ECO:0007669"/>
    <property type="project" value="TreeGrafter"/>
</dbReference>
<feature type="compositionally biased region" description="Low complexity" evidence="16">
    <location>
        <begin position="352"/>
        <end position="363"/>
    </location>
</feature>
<keyword evidence="5" id="KW-0813">Transport</keyword>
<evidence type="ECO:0000256" key="4">
    <source>
        <dbReference type="ARBA" id="ARBA00018980"/>
    </source>
</evidence>
<dbReference type="AlphaFoldDB" id="A0A8K0PD51"/>
<evidence type="ECO:0000256" key="8">
    <source>
        <dbReference type="ARBA" id="ARBA00022771"/>
    </source>
</evidence>
<evidence type="ECO:0000256" key="13">
    <source>
        <dbReference type="ARBA" id="ARBA00023140"/>
    </source>
</evidence>
<sequence>MEFMTSLQSGLDEQKPSLFELLSEQQLASLIPPSLRYLLAVATHRHPRYLLRILNSFDEVYALLSLVVERYYLKTYGGGFTENFYGLKRERVLSVRNGEVPRAALGAPDLVRESLRLKSKDIWKNLAVMVGLPYIKRKLDESYDIHAAHANLLGPQFSNRDELGSNATIRQRIVYYYKWFLRNVYSSVNAAFYFSMLAFNLAYLFDGTKYHSPFLWLIGSRMRRMNAADHKAIALATSPPPTTSRAGARPGQTNSIFSPRVLTSTVYPRLLSSLKILLPTSIFALKFLEWWHASDFARQLSRKASEGLELPAPTISGLPSPPKTSKSVAEKSGVTFSTDEKTPSDQNGMQDSDSSSLEKSSTSNVFRNPPISSTTLMPILTVPPAYSSELCPICLAPITTPTASPSGYVYCYTCIFRWVEGTHSRQEQFMAGNSLGSSAEGLDEKAAWDNEEAQAGAEDGGGSRVGRWECGQGRDAVTGRRILGGSGGLRRVMI</sequence>
<evidence type="ECO:0000256" key="9">
    <source>
        <dbReference type="ARBA" id="ARBA00022833"/>
    </source>
</evidence>
<organism evidence="18 19">
    <name type="scientific">Elsinoe batatas</name>
    <dbReference type="NCBI Taxonomy" id="2601811"/>
    <lineage>
        <taxon>Eukaryota</taxon>
        <taxon>Fungi</taxon>
        <taxon>Dikarya</taxon>
        <taxon>Ascomycota</taxon>
        <taxon>Pezizomycotina</taxon>
        <taxon>Dothideomycetes</taxon>
        <taxon>Dothideomycetidae</taxon>
        <taxon>Myriangiales</taxon>
        <taxon>Elsinoaceae</taxon>
        <taxon>Elsinoe</taxon>
    </lineage>
</organism>
<name>A0A8K0PD51_9PEZI</name>
<evidence type="ECO:0000256" key="16">
    <source>
        <dbReference type="SAM" id="MobiDB-lite"/>
    </source>
</evidence>
<dbReference type="InterPro" id="IPR013083">
    <property type="entry name" value="Znf_RING/FYVE/PHD"/>
</dbReference>
<evidence type="ECO:0000256" key="15">
    <source>
        <dbReference type="ARBA" id="ARBA00034505"/>
    </source>
</evidence>
<keyword evidence="9" id="KW-0862">Zinc</keyword>
<keyword evidence="8" id="KW-0863">Zinc-finger</keyword>
<comment type="subcellular location">
    <subcellularLocation>
        <location evidence="1">Peroxisome membrane</location>
        <topology evidence="1">Multi-pass membrane protein</topology>
    </subcellularLocation>
</comment>
<evidence type="ECO:0000256" key="6">
    <source>
        <dbReference type="ARBA" id="ARBA00022692"/>
    </source>
</evidence>